<sequence length="116" mass="13255">MSFIDPIDALSAFQRLNRTRIERLSTLLPQKAHFFLNVLPLLFQTNDPILPGFISQATPVGIVAYQPNNAVLDAAKTINHAFNYKRHSLHHYPLRGLYLINDNGLLNYHVDVEFDL</sequence>
<dbReference type="InterPro" id="IPR000274">
    <property type="entry name" value="Adenylate_cyclase_1"/>
</dbReference>
<gene>
    <name evidence="2" type="ORF">LCGC14_0685300</name>
</gene>
<dbReference type="GO" id="GO:0004016">
    <property type="term" value="F:adenylate cyclase activity"/>
    <property type="evidence" value="ECO:0007669"/>
    <property type="project" value="InterPro"/>
</dbReference>
<protein>
    <recommendedName>
        <fullName evidence="1">Adenylate cyclase class-I N-terminal domain-containing protein</fullName>
    </recommendedName>
</protein>
<feature type="non-terminal residue" evidence="2">
    <location>
        <position position="116"/>
    </location>
</feature>
<dbReference type="AlphaFoldDB" id="A0A0F9QRY2"/>
<accession>A0A0F9QRY2</accession>
<dbReference type="Pfam" id="PF12633">
    <property type="entry name" value="Adenyl_cycl_N"/>
    <property type="match status" value="1"/>
</dbReference>
<reference evidence="2" key="1">
    <citation type="journal article" date="2015" name="Nature">
        <title>Complex archaea that bridge the gap between prokaryotes and eukaryotes.</title>
        <authorList>
            <person name="Spang A."/>
            <person name="Saw J.H."/>
            <person name="Jorgensen S.L."/>
            <person name="Zaremba-Niedzwiedzka K."/>
            <person name="Martijn J."/>
            <person name="Lind A.E."/>
            <person name="van Eijk R."/>
            <person name="Schleper C."/>
            <person name="Guy L."/>
            <person name="Ettema T.J."/>
        </authorList>
    </citation>
    <scope>NUCLEOTIDE SEQUENCE</scope>
</reference>
<dbReference type="InterPro" id="IPR024685">
    <property type="entry name" value="Adenylate_cyclase_1_N"/>
</dbReference>
<dbReference type="EMBL" id="LAZR01001404">
    <property type="protein sequence ID" value="KKN45229.1"/>
    <property type="molecule type" value="Genomic_DNA"/>
</dbReference>
<evidence type="ECO:0000259" key="1">
    <source>
        <dbReference type="Pfam" id="PF12633"/>
    </source>
</evidence>
<proteinExistence type="predicted"/>
<dbReference type="PANTHER" id="PTHR38760">
    <property type="entry name" value="ADENYLATE CYCLASE"/>
    <property type="match status" value="1"/>
</dbReference>
<feature type="domain" description="Adenylate cyclase class-I N-terminal" evidence="1">
    <location>
        <begin position="11"/>
        <end position="104"/>
    </location>
</feature>
<evidence type="ECO:0000313" key="2">
    <source>
        <dbReference type="EMBL" id="KKN45229.1"/>
    </source>
</evidence>
<dbReference type="PANTHER" id="PTHR38760:SF1">
    <property type="entry name" value="ADENYLATE CYCLASE"/>
    <property type="match status" value="1"/>
</dbReference>
<name>A0A0F9QRY2_9ZZZZ</name>
<dbReference type="GO" id="GO:0006171">
    <property type="term" value="P:cAMP biosynthetic process"/>
    <property type="evidence" value="ECO:0007669"/>
    <property type="project" value="InterPro"/>
</dbReference>
<comment type="caution">
    <text evidence="2">The sequence shown here is derived from an EMBL/GenBank/DDBJ whole genome shotgun (WGS) entry which is preliminary data.</text>
</comment>
<organism evidence="2">
    <name type="scientific">marine sediment metagenome</name>
    <dbReference type="NCBI Taxonomy" id="412755"/>
    <lineage>
        <taxon>unclassified sequences</taxon>
        <taxon>metagenomes</taxon>
        <taxon>ecological metagenomes</taxon>
    </lineage>
</organism>